<feature type="compositionally biased region" description="Polar residues" evidence="1">
    <location>
        <begin position="130"/>
        <end position="143"/>
    </location>
</feature>
<feature type="compositionally biased region" description="Polar residues" evidence="1">
    <location>
        <begin position="362"/>
        <end position="377"/>
    </location>
</feature>
<proteinExistence type="predicted"/>
<keyword evidence="3" id="KW-1185">Reference proteome</keyword>
<accession>A0A6A6P1S7</accession>
<reference evidence="2" key="1">
    <citation type="journal article" date="2020" name="Stud. Mycol.">
        <title>101 Dothideomycetes genomes: a test case for predicting lifestyles and emergence of pathogens.</title>
        <authorList>
            <person name="Haridas S."/>
            <person name="Albert R."/>
            <person name="Binder M."/>
            <person name="Bloem J."/>
            <person name="Labutti K."/>
            <person name="Salamov A."/>
            <person name="Andreopoulos B."/>
            <person name="Baker S."/>
            <person name="Barry K."/>
            <person name="Bills G."/>
            <person name="Bluhm B."/>
            <person name="Cannon C."/>
            <person name="Castanera R."/>
            <person name="Culley D."/>
            <person name="Daum C."/>
            <person name="Ezra D."/>
            <person name="Gonzalez J."/>
            <person name="Henrissat B."/>
            <person name="Kuo A."/>
            <person name="Liang C."/>
            <person name="Lipzen A."/>
            <person name="Lutzoni F."/>
            <person name="Magnuson J."/>
            <person name="Mondo S."/>
            <person name="Nolan M."/>
            <person name="Ohm R."/>
            <person name="Pangilinan J."/>
            <person name="Park H.-J."/>
            <person name="Ramirez L."/>
            <person name="Alfaro M."/>
            <person name="Sun H."/>
            <person name="Tritt A."/>
            <person name="Yoshinaga Y."/>
            <person name="Zwiers L.-H."/>
            <person name="Turgeon B."/>
            <person name="Goodwin S."/>
            <person name="Spatafora J."/>
            <person name="Crous P."/>
            <person name="Grigoriev I."/>
        </authorList>
    </citation>
    <scope>NUCLEOTIDE SEQUENCE</scope>
    <source>
        <strain evidence="2">ATCC 16933</strain>
    </source>
</reference>
<name>A0A6A6P1S7_9PEZI</name>
<protein>
    <submittedName>
        <fullName evidence="2">Uncharacterized protein</fullName>
    </submittedName>
</protein>
<feature type="region of interest" description="Disordered" evidence="1">
    <location>
        <begin position="322"/>
        <end position="391"/>
    </location>
</feature>
<dbReference type="Proteomes" id="UP000799766">
    <property type="component" value="Unassembled WGS sequence"/>
</dbReference>
<evidence type="ECO:0000313" key="2">
    <source>
        <dbReference type="EMBL" id="KAF2457717.1"/>
    </source>
</evidence>
<evidence type="ECO:0000313" key="3">
    <source>
        <dbReference type="Proteomes" id="UP000799766"/>
    </source>
</evidence>
<feature type="region of interest" description="Disordered" evidence="1">
    <location>
        <begin position="66"/>
        <end position="98"/>
    </location>
</feature>
<feature type="compositionally biased region" description="Polar residues" evidence="1">
    <location>
        <begin position="68"/>
        <end position="86"/>
    </location>
</feature>
<sequence length="475" mass="52181">MADGSWLADDPMEWSEDDYSSLFCSRNVLGYDAGTTGNHSHHEAMPNSFEQPLAIDPSTLYPPGLDASNRQASFGAPSQNNDSTIAHSDRSRTMPGNNINTRETGNLALAQSIPSNLDDLPSNAFRFENDSSPGPNDPTLASNLPPQSTTVQFWDQLMEPSNVSTTNNHPNSRIFRAGPDSGLSGTFHRNSFLSSPKGNLDTLDPFAFVPVVGWRESSTSAIDLQFQENSACFSVSQPLDQSLLVASRPPFFPQQQSLALNSYPLLSFPTSHWTSVGTLAYPYNSIASPRQPSMSIPNAPEEIPQDMVSYPLLGLPGINMDPLQNQNIGGPQTSENLIADSNVPDRSVPSLGEETEADARQNPISTAQQRCSSQGTSRRIEDENRPKRTLGTKETFAVRKFHKTQHGGGFGLFVLANRPQRASRPRSPQENENRKKLKEVGGACLLCKWDGKRMCDIIYSYIPKRNILLLRTVGW</sequence>
<dbReference type="EMBL" id="MU001679">
    <property type="protein sequence ID" value="KAF2457717.1"/>
    <property type="molecule type" value="Genomic_DNA"/>
</dbReference>
<gene>
    <name evidence="2" type="ORF">BDY21DRAFT_15426</name>
</gene>
<organism evidence="2 3">
    <name type="scientific">Lineolata rhizophorae</name>
    <dbReference type="NCBI Taxonomy" id="578093"/>
    <lineage>
        <taxon>Eukaryota</taxon>
        <taxon>Fungi</taxon>
        <taxon>Dikarya</taxon>
        <taxon>Ascomycota</taxon>
        <taxon>Pezizomycotina</taxon>
        <taxon>Dothideomycetes</taxon>
        <taxon>Dothideomycetes incertae sedis</taxon>
        <taxon>Lineolatales</taxon>
        <taxon>Lineolataceae</taxon>
        <taxon>Lineolata</taxon>
    </lineage>
</organism>
<feature type="region of interest" description="Disordered" evidence="1">
    <location>
        <begin position="123"/>
        <end position="143"/>
    </location>
</feature>
<evidence type="ECO:0000256" key="1">
    <source>
        <dbReference type="SAM" id="MobiDB-lite"/>
    </source>
</evidence>
<feature type="compositionally biased region" description="Polar residues" evidence="1">
    <location>
        <begin position="322"/>
        <end position="336"/>
    </location>
</feature>
<dbReference type="AlphaFoldDB" id="A0A6A6P1S7"/>